<evidence type="ECO:0000313" key="2">
    <source>
        <dbReference type="EMBL" id="KAF1815849.1"/>
    </source>
</evidence>
<dbReference type="GeneID" id="54414893"/>
<reference evidence="4" key="3">
    <citation type="submission" date="2025-04" db="UniProtKB">
        <authorList>
            <consortium name="RefSeq"/>
        </authorList>
    </citation>
    <scope>IDENTIFICATION</scope>
    <source>
        <strain evidence="4">CBS 781.70</strain>
    </source>
</reference>
<feature type="region of interest" description="Disordered" evidence="1">
    <location>
        <begin position="87"/>
        <end position="125"/>
    </location>
</feature>
<protein>
    <submittedName>
        <fullName evidence="2 4">Uncharacterized protein</fullName>
    </submittedName>
</protein>
<reference evidence="2 4" key="1">
    <citation type="submission" date="2020-01" db="EMBL/GenBank/DDBJ databases">
        <authorList>
            <consortium name="DOE Joint Genome Institute"/>
            <person name="Haridas S."/>
            <person name="Albert R."/>
            <person name="Binder M."/>
            <person name="Bloem J."/>
            <person name="Labutti K."/>
            <person name="Salamov A."/>
            <person name="Andreopoulos B."/>
            <person name="Baker S.E."/>
            <person name="Barry K."/>
            <person name="Bills G."/>
            <person name="Bluhm B.H."/>
            <person name="Cannon C."/>
            <person name="Castanera R."/>
            <person name="Culley D.E."/>
            <person name="Daum C."/>
            <person name="Ezra D."/>
            <person name="Gonzalez J.B."/>
            <person name="Henrissat B."/>
            <person name="Kuo A."/>
            <person name="Liang C."/>
            <person name="Lipzen A."/>
            <person name="Lutzoni F."/>
            <person name="Magnuson J."/>
            <person name="Mondo S."/>
            <person name="Nolan M."/>
            <person name="Ohm R."/>
            <person name="Pangilinan J."/>
            <person name="Park H.-J."/>
            <person name="Ramirez L."/>
            <person name="Alfaro M."/>
            <person name="Sun H."/>
            <person name="Tritt A."/>
            <person name="Yoshinaga Y."/>
            <person name="Zwiers L.-H."/>
            <person name="Turgeon B.G."/>
            <person name="Goodwin S.B."/>
            <person name="Spatafora J.W."/>
            <person name="Crous P.W."/>
            <person name="Grigoriev I.V."/>
        </authorList>
    </citation>
    <scope>NUCLEOTIDE SEQUENCE</scope>
    <source>
        <strain evidence="2 4">CBS 781.70</strain>
    </source>
</reference>
<sequence length="166" mass="18122">MMLCDWRNSNPHEEDAFTSVSILLGRMLIDHARIDGINFNGCPRSTSKVEVSRQGVTVTSDSVPTLSTCQWSLPNPGSRGLSRPNAAVNGSNAHRISSTTCSSGRAKRTCPSERHDDERRRERFSSGKAWVGSVVSCYSVKAHLHSVRRGVATSDEPRGKGPDRNA</sequence>
<feature type="compositionally biased region" description="Basic and acidic residues" evidence="1">
    <location>
        <begin position="110"/>
        <end position="125"/>
    </location>
</feature>
<dbReference type="AlphaFoldDB" id="A0A6G1GDA2"/>
<organism evidence="2">
    <name type="scientific">Eremomyces bilateralis CBS 781.70</name>
    <dbReference type="NCBI Taxonomy" id="1392243"/>
    <lineage>
        <taxon>Eukaryota</taxon>
        <taxon>Fungi</taxon>
        <taxon>Dikarya</taxon>
        <taxon>Ascomycota</taxon>
        <taxon>Pezizomycotina</taxon>
        <taxon>Dothideomycetes</taxon>
        <taxon>Dothideomycetes incertae sedis</taxon>
        <taxon>Eremomycetales</taxon>
        <taxon>Eremomycetaceae</taxon>
        <taxon>Eremomyces</taxon>
    </lineage>
</organism>
<accession>A0A6G1GDA2</accession>
<evidence type="ECO:0000313" key="3">
    <source>
        <dbReference type="Proteomes" id="UP000504638"/>
    </source>
</evidence>
<reference evidence="4" key="2">
    <citation type="submission" date="2020-04" db="EMBL/GenBank/DDBJ databases">
        <authorList>
            <consortium name="NCBI Genome Project"/>
        </authorList>
    </citation>
    <scope>NUCLEOTIDE SEQUENCE</scope>
    <source>
        <strain evidence="4">CBS 781.70</strain>
    </source>
</reference>
<name>A0A6G1GDA2_9PEZI</name>
<feature type="compositionally biased region" description="Polar residues" evidence="1">
    <location>
        <begin position="88"/>
        <end position="103"/>
    </location>
</feature>
<evidence type="ECO:0000313" key="4">
    <source>
        <dbReference type="RefSeq" id="XP_033537480.1"/>
    </source>
</evidence>
<keyword evidence="3" id="KW-1185">Reference proteome</keyword>
<gene>
    <name evidence="2 4" type="ORF">P152DRAFT_199479</name>
</gene>
<evidence type="ECO:0000256" key="1">
    <source>
        <dbReference type="SAM" id="MobiDB-lite"/>
    </source>
</evidence>
<dbReference type="Proteomes" id="UP000504638">
    <property type="component" value="Unplaced"/>
</dbReference>
<dbReference type="RefSeq" id="XP_033537480.1">
    <property type="nucleotide sequence ID" value="XM_033674323.1"/>
</dbReference>
<proteinExistence type="predicted"/>
<dbReference type="EMBL" id="ML975151">
    <property type="protein sequence ID" value="KAF1815849.1"/>
    <property type="molecule type" value="Genomic_DNA"/>
</dbReference>